<keyword evidence="2" id="KW-0560">Oxidoreductase</keyword>
<evidence type="ECO:0000313" key="6">
    <source>
        <dbReference type="Proteomes" id="UP000436088"/>
    </source>
</evidence>
<dbReference type="OrthoDB" id="997110at2759"/>
<dbReference type="Pfam" id="PF14226">
    <property type="entry name" value="DIOX_N"/>
    <property type="match status" value="1"/>
</dbReference>
<evidence type="ECO:0000256" key="2">
    <source>
        <dbReference type="ARBA" id="ARBA00023002"/>
    </source>
</evidence>
<comment type="caution">
    <text evidence="5">The sequence shown here is derived from an EMBL/GenBank/DDBJ whole genome shotgun (WGS) entry which is preliminary data.</text>
</comment>
<name>A0A6A2YPX9_HIBSY</name>
<dbReference type="GO" id="GO:0046872">
    <property type="term" value="F:metal ion binding"/>
    <property type="evidence" value="ECO:0007669"/>
    <property type="project" value="UniProtKB-KW"/>
</dbReference>
<sequence>MVVTEETKINEDSNYDRQKELKASADLKVGVKGLVDVGITKVPRMFIASPNSTSCLTTTEKTRFRISVIDLKGIRDNPLRHNETVEDVRHASETWVFFQVVNHGIPLSILKEMKHGV</sequence>
<gene>
    <name evidence="5" type="ORF">F3Y22_tig00111330pilonHSYRG00511</name>
</gene>
<dbReference type="GO" id="GO:0016491">
    <property type="term" value="F:oxidoreductase activity"/>
    <property type="evidence" value="ECO:0007669"/>
    <property type="project" value="UniProtKB-KW"/>
</dbReference>
<dbReference type="AlphaFoldDB" id="A0A6A2YPX9"/>
<evidence type="ECO:0000259" key="4">
    <source>
        <dbReference type="Pfam" id="PF14226"/>
    </source>
</evidence>
<evidence type="ECO:0000313" key="5">
    <source>
        <dbReference type="EMBL" id="KAE8681389.1"/>
    </source>
</evidence>
<proteinExistence type="predicted"/>
<keyword evidence="6" id="KW-1185">Reference proteome</keyword>
<dbReference type="Proteomes" id="UP000436088">
    <property type="component" value="Unassembled WGS sequence"/>
</dbReference>
<feature type="domain" description="Non-haem dioxygenase N-terminal" evidence="4">
    <location>
        <begin position="66"/>
        <end position="115"/>
    </location>
</feature>
<dbReference type="InterPro" id="IPR027443">
    <property type="entry name" value="IPNS-like_sf"/>
</dbReference>
<evidence type="ECO:0000256" key="1">
    <source>
        <dbReference type="ARBA" id="ARBA00022723"/>
    </source>
</evidence>
<protein>
    <submittedName>
        <fullName evidence="5">2-oxoglutarate (2OG) and Fe(II)-dependent oxygenase superfamily protein, putative isoform 2</fullName>
    </submittedName>
</protein>
<dbReference type="PANTHER" id="PTHR10209">
    <property type="entry name" value="OXIDOREDUCTASE, 2OG-FE II OXYGENASE FAMILY PROTEIN"/>
    <property type="match status" value="1"/>
</dbReference>
<dbReference type="Gene3D" id="2.60.120.330">
    <property type="entry name" value="B-lactam Antibiotic, Isopenicillin N Synthase, Chain"/>
    <property type="match status" value="1"/>
</dbReference>
<dbReference type="PANTHER" id="PTHR10209:SF859">
    <property type="entry name" value="OS03G0690500 PROTEIN"/>
    <property type="match status" value="1"/>
</dbReference>
<accession>A0A6A2YPX9</accession>
<organism evidence="5 6">
    <name type="scientific">Hibiscus syriacus</name>
    <name type="common">Rose of Sharon</name>
    <dbReference type="NCBI Taxonomy" id="106335"/>
    <lineage>
        <taxon>Eukaryota</taxon>
        <taxon>Viridiplantae</taxon>
        <taxon>Streptophyta</taxon>
        <taxon>Embryophyta</taxon>
        <taxon>Tracheophyta</taxon>
        <taxon>Spermatophyta</taxon>
        <taxon>Magnoliopsida</taxon>
        <taxon>eudicotyledons</taxon>
        <taxon>Gunneridae</taxon>
        <taxon>Pentapetalae</taxon>
        <taxon>rosids</taxon>
        <taxon>malvids</taxon>
        <taxon>Malvales</taxon>
        <taxon>Malvaceae</taxon>
        <taxon>Malvoideae</taxon>
        <taxon>Hibiscus</taxon>
    </lineage>
</organism>
<reference evidence="5" key="1">
    <citation type="submission" date="2019-09" db="EMBL/GenBank/DDBJ databases">
        <title>Draft genome information of white flower Hibiscus syriacus.</title>
        <authorList>
            <person name="Kim Y.-M."/>
        </authorList>
    </citation>
    <scope>NUCLEOTIDE SEQUENCE [LARGE SCALE GENOMIC DNA]</scope>
    <source>
        <strain evidence="5">YM2019G1</strain>
    </source>
</reference>
<keyword evidence="1" id="KW-0479">Metal-binding</keyword>
<keyword evidence="3" id="KW-0408">Iron</keyword>
<evidence type="ECO:0000256" key="3">
    <source>
        <dbReference type="ARBA" id="ARBA00023004"/>
    </source>
</evidence>
<dbReference type="InterPro" id="IPR026992">
    <property type="entry name" value="DIOX_N"/>
</dbReference>
<dbReference type="EMBL" id="VEPZ02001308">
    <property type="protein sequence ID" value="KAE8681389.1"/>
    <property type="molecule type" value="Genomic_DNA"/>
</dbReference>
<dbReference type="SUPFAM" id="SSF51197">
    <property type="entry name" value="Clavaminate synthase-like"/>
    <property type="match status" value="1"/>
</dbReference>